<dbReference type="PANTHER" id="PTHR32060">
    <property type="entry name" value="TAIL-SPECIFIC PROTEASE"/>
    <property type="match status" value="1"/>
</dbReference>
<dbReference type="RefSeq" id="WP_273438294.1">
    <property type="nucleotide sequence ID" value="NZ_PKUN01000005.1"/>
</dbReference>
<proteinExistence type="predicted"/>
<dbReference type="GO" id="GO:0004175">
    <property type="term" value="F:endopeptidase activity"/>
    <property type="evidence" value="ECO:0007669"/>
    <property type="project" value="TreeGrafter"/>
</dbReference>
<protein>
    <recommendedName>
        <fullName evidence="1">Tail specific protease domain-containing protein</fullName>
    </recommendedName>
</protein>
<feature type="domain" description="Tail specific protease" evidence="1">
    <location>
        <begin position="152"/>
        <end position="339"/>
    </location>
</feature>
<dbReference type="InterPro" id="IPR029045">
    <property type="entry name" value="ClpP/crotonase-like_dom_sf"/>
</dbReference>
<dbReference type="EMBL" id="PKUN01000005">
    <property type="protein sequence ID" value="PLX62372.1"/>
    <property type="molecule type" value="Genomic_DNA"/>
</dbReference>
<dbReference type="PANTHER" id="PTHR32060:SF22">
    <property type="entry name" value="CARBOXYL-TERMINAL-PROCESSING PEPTIDASE 3, CHLOROPLASTIC"/>
    <property type="match status" value="1"/>
</dbReference>
<dbReference type="GO" id="GO:0030288">
    <property type="term" value="C:outer membrane-bounded periplasmic space"/>
    <property type="evidence" value="ECO:0007669"/>
    <property type="project" value="TreeGrafter"/>
</dbReference>
<comment type="caution">
    <text evidence="2">The sequence shown here is derived from an EMBL/GenBank/DDBJ whole genome shotgun (WGS) entry which is preliminary data.</text>
</comment>
<evidence type="ECO:0000313" key="2">
    <source>
        <dbReference type="EMBL" id="PLX62372.1"/>
    </source>
</evidence>
<sequence length="359" mass="39324">MKSRLRYLVTLLGLVWSLPLVATEARVVEEVRAILLSQALSVPNESQLQSLAQEDLGSSVKTIDPWAHLVPPGNVAESRAVIGAELYKIGQRTWLMPYMNGPLARAGIRDRVELYKVNSKEVAVLSLPDIARMLTGSTGDVLQIEICESACRSPSTLTLVLEDTPVPAVEAVELAGQRIIRVRSFRQQETKIFLATLVSATTDSSPLILDLRDCQGGDLFEAMDSAALFLPAGQELAVTYDRHGLKRRFYSPQTPPKFARPLTIWISEVTASAGEIFAGILQQQGRARLAGMRSRGKCVSQTKKRLSDGSLFYFTNLEIRLPGGVGCKDVGIEPDITLGVEELRSSRLILDRLQPSGVQ</sequence>
<evidence type="ECO:0000259" key="1">
    <source>
        <dbReference type="SMART" id="SM00245"/>
    </source>
</evidence>
<accession>A0A2N6CYH5</accession>
<dbReference type="Proteomes" id="UP000235015">
    <property type="component" value="Unassembled WGS sequence"/>
</dbReference>
<name>A0A2N6CYH5_9GAMM</name>
<dbReference type="AlphaFoldDB" id="A0A2N6CYH5"/>
<reference evidence="2 3" key="1">
    <citation type="submission" date="2017-11" db="EMBL/GenBank/DDBJ databases">
        <title>Genome-resolved metagenomics identifies genetic mobility, metabolic interactions, and unexpected diversity in perchlorate-reducing communities.</title>
        <authorList>
            <person name="Barnum T.P."/>
            <person name="Figueroa I.A."/>
            <person name="Carlstrom C.I."/>
            <person name="Lucas L.N."/>
            <person name="Engelbrektson A.L."/>
            <person name="Coates J.D."/>
        </authorList>
    </citation>
    <scope>NUCLEOTIDE SEQUENCE [LARGE SCALE GENOMIC DNA]</scope>
    <source>
        <strain evidence="2">BM301</strain>
    </source>
</reference>
<dbReference type="STRING" id="1111735.GCA_000428045_02320"/>
<dbReference type="Gene3D" id="3.30.750.44">
    <property type="match status" value="1"/>
</dbReference>
<dbReference type="GO" id="GO:0008236">
    <property type="term" value="F:serine-type peptidase activity"/>
    <property type="evidence" value="ECO:0007669"/>
    <property type="project" value="InterPro"/>
</dbReference>
<gene>
    <name evidence="2" type="ORF">C0630_05835</name>
</gene>
<dbReference type="GO" id="GO:0007165">
    <property type="term" value="P:signal transduction"/>
    <property type="evidence" value="ECO:0007669"/>
    <property type="project" value="TreeGrafter"/>
</dbReference>
<dbReference type="Gene3D" id="2.30.42.10">
    <property type="match status" value="1"/>
</dbReference>
<dbReference type="CDD" id="cd06567">
    <property type="entry name" value="Peptidase_S41"/>
    <property type="match status" value="1"/>
</dbReference>
<dbReference type="SMART" id="SM00245">
    <property type="entry name" value="TSPc"/>
    <property type="match status" value="1"/>
</dbReference>
<organism evidence="2 3">
    <name type="scientific">Sedimenticola selenatireducens</name>
    <dbReference type="NCBI Taxonomy" id="191960"/>
    <lineage>
        <taxon>Bacteria</taxon>
        <taxon>Pseudomonadati</taxon>
        <taxon>Pseudomonadota</taxon>
        <taxon>Gammaproteobacteria</taxon>
        <taxon>Chromatiales</taxon>
        <taxon>Sedimenticolaceae</taxon>
        <taxon>Sedimenticola</taxon>
    </lineage>
</organism>
<dbReference type="SUPFAM" id="SSF52096">
    <property type="entry name" value="ClpP/crotonase"/>
    <property type="match status" value="1"/>
</dbReference>
<dbReference type="Gene3D" id="3.90.226.10">
    <property type="entry name" value="2-enoyl-CoA Hydratase, Chain A, domain 1"/>
    <property type="match status" value="1"/>
</dbReference>
<dbReference type="InterPro" id="IPR005151">
    <property type="entry name" value="Tail-specific_protease"/>
</dbReference>
<dbReference type="GO" id="GO:0006508">
    <property type="term" value="P:proteolysis"/>
    <property type="evidence" value="ECO:0007669"/>
    <property type="project" value="InterPro"/>
</dbReference>
<dbReference type="Pfam" id="PF03572">
    <property type="entry name" value="Peptidase_S41"/>
    <property type="match status" value="1"/>
</dbReference>
<evidence type="ECO:0000313" key="3">
    <source>
        <dbReference type="Proteomes" id="UP000235015"/>
    </source>
</evidence>
<dbReference type="InterPro" id="IPR036034">
    <property type="entry name" value="PDZ_sf"/>
</dbReference>